<evidence type="ECO:0000313" key="3">
    <source>
        <dbReference type="Proteomes" id="UP001164020"/>
    </source>
</evidence>
<organism evidence="2 3">
    <name type="scientific">Jiella pelagia</name>
    <dbReference type="NCBI Taxonomy" id="2986949"/>
    <lineage>
        <taxon>Bacteria</taxon>
        <taxon>Pseudomonadati</taxon>
        <taxon>Pseudomonadota</taxon>
        <taxon>Alphaproteobacteria</taxon>
        <taxon>Hyphomicrobiales</taxon>
        <taxon>Aurantimonadaceae</taxon>
        <taxon>Jiella</taxon>
    </lineage>
</organism>
<protein>
    <submittedName>
        <fullName evidence="2">Rho termination factor</fullName>
    </submittedName>
</protein>
<feature type="region of interest" description="Disordered" evidence="1">
    <location>
        <begin position="70"/>
        <end position="91"/>
    </location>
</feature>
<feature type="compositionally biased region" description="Basic and acidic residues" evidence="1">
    <location>
        <begin position="14"/>
        <end position="33"/>
    </location>
</feature>
<keyword evidence="3" id="KW-1185">Reference proteome</keyword>
<evidence type="ECO:0000256" key="1">
    <source>
        <dbReference type="SAM" id="MobiDB-lite"/>
    </source>
</evidence>
<gene>
    <name evidence="2" type="ORF">OH818_04550</name>
</gene>
<reference evidence="2" key="1">
    <citation type="submission" date="2022-12" db="EMBL/GenBank/DDBJ databases">
        <title>Jiella pelagia sp. nov., isolated from phosphonate enriched culture of Northwest Pacific surface seawater.</title>
        <authorList>
            <person name="Shin D.Y."/>
            <person name="Hwang C.Y."/>
        </authorList>
    </citation>
    <scope>NUCLEOTIDE SEQUENCE</scope>
    <source>
        <strain evidence="2">HL-NP1</strain>
    </source>
</reference>
<evidence type="ECO:0000313" key="2">
    <source>
        <dbReference type="EMBL" id="WAP69527.1"/>
    </source>
</evidence>
<proteinExistence type="predicted"/>
<dbReference type="InterPro" id="IPR055642">
    <property type="entry name" value="DUF7218"/>
</dbReference>
<dbReference type="Pfam" id="PF23855">
    <property type="entry name" value="DUF7218"/>
    <property type="match status" value="1"/>
</dbReference>
<dbReference type="Proteomes" id="UP001164020">
    <property type="component" value="Chromosome"/>
</dbReference>
<dbReference type="EMBL" id="CP114029">
    <property type="protein sequence ID" value="WAP69527.1"/>
    <property type="molecule type" value="Genomic_DNA"/>
</dbReference>
<name>A0ABY7C1J3_9HYPH</name>
<feature type="region of interest" description="Disordered" evidence="1">
    <location>
        <begin position="1"/>
        <end position="58"/>
    </location>
</feature>
<accession>A0ABY7C1J3</accession>
<sequence>MAKQSKDGSPPQLKDPDLYEELRDQGNSKEKAARISNAKANPDMQPSQAGGKSPPYEEWTKEDLYNRAKEIPIEGRSDMSKDELIKALRDH</sequence>
<dbReference type="RefSeq" id="WP_268881964.1">
    <property type="nucleotide sequence ID" value="NZ_CP114029.1"/>
</dbReference>